<dbReference type="GO" id="GO:0005829">
    <property type="term" value="C:cytosol"/>
    <property type="evidence" value="ECO:0007669"/>
    <property type="project" value="TreeGrafter"/>
</dbReference>
<dbReference type="RefSeq" id="YP_009313382.1">
    <property type="nucleotide sequence ID" value="NC_031656.1"/>
</dbReference>
<evidence type="ECO:0000256" key="5">
    <source>
        <dbReference type="SAM" id="Phobius"/>
    </source>
</evidence>
<keyword evidence="7" id="KW-0150">Chloroplast</keyword>
<dbReference type="Pfam" id="PF00899">
    <property type="entry name" value="ThiF"/>
    <property type="match status" value="1"/>
</dbReference>
<dbReference type="Pfam" id="PF00581">
    <property type="entry name" value="Rhodanese"/>
    <property type="match status" value="1"/>
</dbReference>
<keyword evidence="1" id="KW-0808">Transferase</keyword>
<evidence type="ECO:0000256" key="2">
    <source>
        <dbReference type="ARBA" id="ARBA00022741"/>
    </source>
</evidence>
<sequence>MLNISQNLLSKYEYKLYARHIILPQIQKEGQQRLKNARILFIGLGGLASPALLYLVSAGIGYIGLIDNDQVEISNLQRQIIYQNKNIGENKVSAAQSNIKAINPLCTVTTYNTKFNKYNAYKLVKEYNIIIDSCDNFETRDIISEVCKKLHKIHIYGAISEFEGQVSVFNYQGGPNYNDIYPIKKNRLNENTCNNNGVIGVLPGLIGIIQATETIKIIIGIGNTLNGYLLAYNALHMSFKTLKLRNRYFKSVKSSVKNYKLFQSNRKNLLLNIINFKHKIINELENLYIIDIRTPYEYQNNHIKNAINIPLRKLQSKENIKILRKRSKEKLIIIYCNSISKSQIASAILNKANLMHNILEIILP</sequence>
<dbReference type="Gene3D" id="3.40.50.720">
    <property type="entry name" value="NAD(P)-binding Rossmann-like Domain"/>
    <property type="match status" value="1"/>
</dbReference>
<dbReference type="GO" id="GO:0004792">
    <property type="term" value="F:thiosulfate-cyanide sulfurtransferase activity"/>
    <property type="evidence" value="ECO:0007669"/>
    <property type="project" value="TreeGrafter"/>
</dbReference>
<dbReference type="SMART" id="SM00450">
    <property type="entry name" value="RHOD"/>
    <property type="match status" value="1"/>
</dbReference>
<dbReference type="GO" id="GO:0008146">
    <property type="term" value="F:sulfotransferase activity"/>
    <property type="evidence" value="ECO:0007669"/>
    <property type="project" value="TreeGrafter"/>
</dbReference>
<dbReference type="PROSITE" id="PS50206">
    <property type="entry name" value="RHODANESE_3"/>
    <property type="match status" value="1"/>
</dbReference>
<dbReference type="CDD" id="cd00757">
    <property type="entry name" value="ThiF_MoeB_HesA_family"/>
    <property type="match status" value="1"/>
</dbReference>
<evidence type="ECO:0000256" key="1">
    <source>
        <dbReference type="ARBA" id="ARBA00022679"/>
    </source>
</evidence>
<reference evidence="7" key="2">
    <citation type="submission" date="2016-10" db="EMBL/GenBank/DDBJ databases">
        <authorList>
            <person name="de Groot N.N."/>
        </authorList>
    </citation>
    <scope>NUCLEOTIDE SEQUENCE</scope>
    <source>
        <strain evidence="7">HV04060</strain>
    </source>
</reference>
<dbReference type="FunFam" id="3.40.50.720:FF:000033">
    <property type="entry name" value="Adenylyltransferase and sulfurtransferase MOCS3"/>
    <property type="match status" value="1"/>
</dbReference>
<dbReference type="Gene3D" id="3.40.250.10">
    <property type="entry name" value="Rhodanese-like domain"/>
    <property type="match status" value="1"/>
</dbReference>
<dbReference type="InterPro" id="IPR000594">
    <property type="entry name" value="ThiF_NAD_FAD-bd"/>
</dbReference>
<evidence type="ECO:0000259" key="6">
    <source>
        <dbReference type="PROSITE" id="PS50206"/>
    </source>
</evidence>
<keyword evidence="3" id="KW-0067">ATP-binding</keyword>
<feature type="domain" description="Rhodanese" evidence="6">
    <location>
        <begin position="283"/>
        <end position="352"/>
    </location>
</feature>
<reference evidence="7" key="1">
    <citation type="submission" date="2016-10" db="EMBL/GenBank/DDBJ databases">
        <title>Chloroplast genomes as a tool to resolve red algal phylogenies: a case study in the Nemaliales.</title>
        <authorList>
            <person name="Costa J.F."/>
            <person name="Lin S.M."/>
            <person name="Macaya E.C."/>
            <person name="Fernandez-Garcia C."/>
            <person name="Verbruggen H."/>
        </authorList>
    </citation>
    <scope>NUCLEOTIDE SEQUENCE</scope>
    <source>
        <strain evidence="7">HV04060</strain>
    </source>
</reference>
<dbReference type="GeneID" id="29998594"/>
<evidence type="ECO:0000313" key="7">
    <source>
        <dbReference type="EMBL" id="SCW21636.1"/>
    </source>
</evidence>
<evidence type="ECO:0000256" key="3">
    <source>
        <dbReference type="ARBA" id="ARBA00022840"/>
    </source>
</evidence>
<evidence type="ECO:0000256" key="4">
    <source>
        <dbReference type="ARBA" id="ARBA00072792"/>
    </source>
</evidence>
<feature type="transmembrane region" description="Helical" evidence="5">
    <location>
        <begin position="39"/>
        <end position="65"/>
    </location>
</feature>
<dbReference type="EMBL" id="LT622864">
    <property type="protein sequence ID" value="SCW21636.1"/>
    <property type="molecule type" value="Genomic_DNA"/>
</dbReference>
<dbReference type="AlphaFoldDB" id="A0A1G4NSV1"/>
<keyword evidence="5" id="KW-1133">Transmembrane helix</keyword>
<dbReference type="InterPro" id="IPR036873">
    <property type="entry name" value="Rhodanese-like_dom_sf"/>
</dbReference>
<geneLocation type="chloroplast" evidence="7"/>
<dbReference type="GO" id="GO:0016779">
    <property type="term" value="F:nucleotidyltransferase activity"/>
    <property type="evidence" value="ECO:0007669"/>
    <property type="project" value="TreeGrafter"/>
</dbReference>
<proteinExistence type="predicted"/>
<dbReference type="SUPFAM" id="SSF52821">
    <property type="entry name" value="Rhodanese/Cell cycle control phosphatase"/>
    <property type="match status" value="1"/>
</dbReference>
<dbReference type="InterPro" id="IPR035985">
    <property type="entry name" value="Ubiquitin-activating_enz"/>
</dbReference>
<name>A0A1G4NSV1_9FLOR</name>
<keyword evidence="7" id="KW-0934">Plastid</keyword>
<accession>A0A1G4NSV1</accession>
<dbReference type="PANTHER" id="PTHR10953:SF102">
    <property type="entry name" value="ADENYLYLTRANSFERASE AND SULFURTRANSFERASE MOCS3"/>
    <property type="match status" value="1"/>
</dbReference>
<keyword evidence="2" id="KW-0547">Nucleotide-binding</keyword>
<organism evidence="7">
    <name type="scientific">Dichotomaria marginata</name>
    <dbReference type="NCBI Taxonomy" id="268567"/>
    <lineage>
        <taxon>Eukaryota</taxon>
        <taxon>Rhodophyta</taxon>
        <taxon>Florideophyceae</taxon>
        <taxon>Nemaliophycidae</taxon>
        <taxon>Nemaliales</taxon>
        <taxon>Galaxauraceae</taxon>
        <taxon>Dichotomaria</taxon>
    </lineage>
</organism>
<gene>
    <name evidence="7" type="primary">moeB</name>
    <name evidence="7" type="ORF">HV04060_218</name>
</gene>
<protein>
    <recommendedName>
        <fullName evidence="4">Probable molybdopterin-synthase adenylyltransferase</fullName>
    </recommendedName>
</protein>
<dbReference type="CDD" id="cd00158">
    <property type="entry name" value="RHOD"/>
    <property type="match status" value="1"/>
</dbReference>
<keyword evidence="5" id="KW-0812">Transmembrane</keyword>
<dbReference type="GO" id="GO:0008641">
    <property type="term" value="F:ubiquitin-like modifier activating enzyme activity"/>
    <property type="evidence" value="ECO:0007669"/>
    <property type="project" value="InterPro"/>
</dbReference>
<dbReference type="PANTHER" id="PTHR10953">
    <property type="entry name" value="UBIQUITIN-ACTIVATING ENZYME E1"/>
    <property type="match status" value="1"/>
</dbReference>
<dbReference type="SUPFAM" id="SSF69572">
    <property type="entry name" value="Activating enzymes of the ubiquitin-like proteins"/>
    <property type="match status" value="1"/>
</dbReference>
<dbReference type="GO" id="GO:0005524">
    <property type="term" value="F:ATP binding"/>
    <property type="evidence" value="ECO:0007669"/>
    <property type="project" value="UniProtKB-KW"/>
</dbReference>
<dbReference type="InterPro" id="IPR001763">
    <property type="entry name" value="Rhodanese-like_dom"/>
</dbReference>
<keyword evidence="5" id="KW-0472">Membrane</keyword>
<dbReference type="InterPro" id="IPR045886">
    <property type="entry name" value="ThiF/MoeB/HesA"/>
</dbReference>